<keyword evidence="1" id="KW-0175">Coiled coil</keyword>
<comment type="caution">
    <text evidence="3">The sequence shown here is derived from an EMBL/GenBank/DDBJ whole genome shotgun (WGS) entry which is preliminary data.</text>
</comment>
<evidence type="ECO:0000313" key="3">
    <source>
        <dbReference type="EMBL" id="CAK7275478.1"/>
    </source>
</evidence>
<feature type="region of interest" description="Disordered" evidence="2">
    <location>
        <begin position="15"/>
        <end position="99"/>
    </location>
</feature>
<accession>A0ABP0E4F0</accession>
<protein>
    <submittedName>
        <fullName evidence="3">Uncharacterized protein</fullName>
    </submittedName>
</protein>
<name>A0ABP0E4F0_9PEZI</name>
<evidence type="ECO:0000313" key="4">
    <source>
        <dbReference type="Proteomes" id="UP001642501"/>
    </source>
</evidence>
<dbReference type="EMBL" id="CAWUOM010000238">
    <property type="protein sequence ID" value="CAK7275478.1"/>
    <property type="molecule type" value="Genomic_DNA"/>
</dbReference>
<feature type="coiled-coil region" evidence="1">
    <location>
        <begin position="556"/>
        <end position="583"/>
    </location>
</feature>
<dbReference type="Proteomes" id="UP001642501">
    <property type="component" value="Unassembled WGS sequence"/>
</dbReference>
<sequence length="763" mass="83516">MADNLPLALRRSRRSTYSLSGAVHASRTTLNDVPSPPLTPKSLRSSKSQSSRASKSSPTTASSKKSLRSRRVRFSDPGPLPSTPSTPSSRPCACSSPSSTGLTPFIRRASLHTGLPVSGEVNFLPLRQVLDGRVQRRLRRNGLSEEMNSLHAERRQISVLRRKTLDQELARLRAELATKDEQIQRLQVATPANDDADNDFMTITYDRECETEQAGVETPLQDQTYNWTMAAKDPFRSPTRHVGDDDGSMTEITEDMDGPLLLEADSDDVFGDTTMADLQCSTPVRSRQERRSHVETHDKGSQRTISISLGRGGGSFPSPPASSPPAWADNPRLGDDYVGNDNGLLLTPVTPKLHLFSTRQTSGEVGRSADMEVQVMLPDPESVRLHDEMKSLRQDQNTLQDRVATLVRDLADKTAALQGLSTSLQGFLPQQSETDGPLLDAADIVDHLGQAFRTARLELEYLTPGEIELPLSAPVVEVLDLLLAKLRQLAQQATAADAQLDEYHAIEVDLRKQLGARVTAMDELVAEVAAGHVRLESKELRIHELEIGADRFKGALASYARDVAELETVVQQLEVSLKEKEGQIGALAAAHAMHGPVLALCDARLQKLRGEMEKAHVAFRAAQLAAHTSTQRLRADNDQLEACLTAEKERTRAAKMAVAALQVLLETEDRQDREAAQGKKRRLSLGRRLFEQKGGSGHAVATAATELVTKTTTASTEDEQVAEEAPATPTRSTKKRRRYDSGLGFLDEVEEDAATGLYSHLSE</sequence>
<keyword evidence="4" id="KW-1185">Reference proteome</keyword>
<feature type="compositionally biased region" description="Low complexity" evidence="2">
    <location>
        <begin position="85"/>
        <end position="99"/>
    </location>
</feature>
<organism evidence="3 4">
    <name type="scientific">Sporothrix epigloea</name>
    <dbReference type="NCBI Taxonomy" id="1892477"/>
    <lineage>
        <taxon>Eukaryota</taxon>
        <taxon>Fungi</taxon>
        <taxon>Dikarya</taxon>
        <taxon>Ascomycota</taxon>
        <taxon>Pezizomycotina</taxon>
        <taxon>Sordariomycetes</taxon>
        <taxon>Sordariomycetidae</taxon>
        <taxon>Ophiostomatales</taxon>
        <taxon>Ophiostomataceae</taxon>
        <taxon>Sporothrix</taxon>
    </lineage>
</organism>
<feature type="region of interest" description="Disordered" evidence="2">
    <location>
        <begin position="280"/>
        <end position="334"/>
    </location>
</feature>
<evidence type="ECO:0000256" key="2">
    <source>
        <dbReference type="SAM" id="MobiDB-lite"/>
    </source>
</evidence>
<gene>
    <name evidence="3" type="ORF">SEPCBS57363_006704</name>
</gene>
<feature type="region of interest" description="Disordered" evidence="2">
    <location>
        <begin position="710"/>
        <end position="744"/>
    </location>
</feature>
<feature type="coiled-coil region" evidence="1">
    <location>
        <begin position="162"/>
        <end position="189"/>
    </location>
</feature>
<evidence type="ECO:0000256" key="1">
    <source>
        <dbReference type="SAM" id="Coils"/>
    </source>
</evidence>
<feature type="compositionally biased region" description="Low complexity" evidence="2">
    <location>
        <begin position="40"/>
        <end position="64"/>
    </location>
</feature>
<feature type="compositionally biased region" description="Basic and acidic residues" evidence="2">
    <location>
        <begin position="286"/>
        <end position="301"/>
    </location>
</feature>
<proteinExistence type="predicted"/>
<reference evidence="3 4" key="1">
    <citation type="submission" date="2024-01" db="EMBL/GenBank/DDBJ databases">
        <authorList>
            <person name="Allen C."/>
            <person name="Tagirdzhanova G."/>
        </authorList>
    </citation>
    <scope>NUCLEOTIDE SEQUENCE [LARGE SCALE GENOMIC DNA]</scope>
    <source>
        <strain evidence="3 4">CBS 573.63</strain>
    </source>
</reference>